<evidence type="ECO:0000256" key="3">
    <source>
        <dbReference type="RuleBase" id="RU365026"/>
    </source>
</evidence>
<comment type="caution">
    <text evidence="6">The sequence shown here is derived from an EMBL/GenBank/DDBJ whole genome shotgun (WGS) entry which is preliminary data.</text>
</comment>
<evidence type="ECO:0000313" key="7">
    <source>
        <dbReference type="Proteomes" id="UP001293593"/>
    </source>
</evidence>
<comment type="similarity">
    <text evidence="1 3">Belongs to the EXO70 family.</text>
</comment>
<evidence type="ECO:0000256" key="2">
    <source>
        <dbReference type="ARBA" id="ARBA00022448"/>
    </source>
</evidence>
<dbReference type="PANTHER" id="PTHR12542:SF93">
    <property type="entry name" value="EXOCYST COMPLEX COMPONENT EXO70C2"/>
    <property type="match status" value="1"/>
</dbReference>
<dbReference type="Gene3D" id="1.20.1280.170">
    <property type="entry name" value="Exocyst complex component Exo70"/>
    <property type="match status" value="1"/>
</dbReference>
<proteinExistence type="inferred from homology"/>
<dbReference type="GO" id="GO:0006887">
    <property type="term" value="P:exocytosis"/>
    <property type="evidence" value="ECO:0007669"/>
    <property type="project" value="UniProtKB-KW"/>
</dbReference>
<dbReference type="PANTHER" id="PTHR12542">
    <property type="entry name" value="EXOCYST COMPLEX PROTEIN EXO70"/>
    <property type="match status" value="1"/>
</dbReference>
<accession>A0AAE1N369</accession>
<reference evidence="6" key="1">
    <citation type="submission" date="2023-10" db="EMBL/GenBank/DDBJ databases">
        <title>Chromosome-level genome of the transformable northern wattle, Acacia crassicarpa.</title>
        <authorList>
            <person name="Massaro I."/>
            <person name="Sinha N.R."/>
            <person name="Poethig S."/>
            <person name="Leichty A.R."/>
        </authorList>
    </citation>
    <scope>NUCLEOTIDE SEQUENCE</scope>
    <source>
        <strain evidence="6">Acra3RX</strain>
        <tissue evidence="6">Leaf</tissue>
    </source>
</reference>
<sequence>MEKKPSENSDKDEENNAGETSHHHASSEPGNPDDEAIAEHDDHAQADSVTEGETTDVVPTVTPTPAKLSADVDSWIHTMLHQRNADITEIPDCVDKFLDLFEENIVSYDAVEGRPKWGEVPEQDSSFLESASRIRQLSQVLSQSQCSSQQINERKDSLVNRIGVMRQGAMSYLEEVFRMLLEKYRNQNKGEIESDGHHDLKVEQDNSALSDSEHSDFPGFSEVTITSLNKIAKEMILSGYESECCQVFIISRRNAFEERLNKLGFEKISIDEIQKLTWESLEDEIPTWIKTFKECARNYFPGELKLVESVFKEHPSIGDGLYCNLTRGVVIQLLNFAEGVAMTKRSVEKLFKFLDMCETLGVVISGLKLVLTEERGGELMAETASARNRLGEAAISILSDLENSIKAEAGKAVPGGAVHPLTRYLMNYLPLACEYKDTLDLVFKEHTKIQGDSTSGGCHQHHQENDHGDDCKEESPFAEQMMRVMELLDASLEGKAKLYKDVSLGCIFMMNNGRYILQKIKGSSVIYQLLGNTWCRKKSSDLRAQHKNYQRESWGKILRCLNPEGLTVNGKLHKPYLKERFKSFNAMFDELLKTQSSWIVYDEQLQSELRVSVAGLVIPAYRAFMGRFSQNLTPGRQTEKYIKYQPEDIENYIDNLFSGNPQFMSKRKLV</sequence>
<dbReference type="AlphaFoldDB" id="A0AAE1N369"/>
<keyword evidence="7" id="KW-1185">Reference proteome</keyword>
<dbReference type="Pfam" id="PF03081">
    <property type="entry name" value="Exo70_C"/>
    <property type="match status" value="1"/>
</dbReference>
<dbReference type="InterPro" id="IPR016159">
    <property type="entry name" value="Cullin_repeat-like_dom_sf"/>
</dbReference>
<feature type="domain" description="Exocyst complex subunit Exo70 C-terminal" evidence="5">
    <location>
        <begin position="287"/>
        <end position="654"/>
    </location>
</feature>
<evidence type="ECO:0000259" key="5">
    <source>
        <dbReference type="Pfam" id="PF03081"/>
    </source>
</evidence>
<feature type="region of interest" description="Disordered" evidence="4">
    <location>
        <begin position="453"/>
        <end position="473"/>
    </location>
</feature>
<feature type="compositionally biased region" description="Low complexity" evidence="4">
    <location>
        <begin position="55"/>
        <end position="65"/>
    </location>
</feature>
<keyword evidence="3" id="KW-0268">Exocytosis</keyword>
<organism evidence="6 7">
    <name type="scientific">Acacia crassicarpa</name>
    <name type="common">northern wattle</name>
    <dbReference type="NCBI Taxonomy" id="499986"/>
    <lineage>
        <taxon>Eukaryota</taxon>
        <taxon>Viridiplantae</taxon>
        <taxon>Streptophyta</taxon>
        <taxon>Embryophyta</taxon>
        <taxon>Tracheophyta</taxon>
        <taxon>Spermatophyta</taxon>
        <taxon>Magnoliopsida</taxon>
        <taxon>eudicotyledons</taxon>
        <taxon>Gunneridae</taxon>
        <taxon>Pentapetalae</taxon>
        <taxon>rosids</taxon>
        <taxon>fabids</taxon>
        <taxon>Fabales</taxon>
        <taxon>Fabaceae</taxon>
        <taxon>Caesalpinioideae</taxon>
        <taxon>mimosoid clade</taxon>
        <taxon>Acacieae</taxon>
        <taxon>Acacia</taxon>
    </lineage>
</organism>
<dbReference type="SUPFAM" id="SSF74788">
    <property type="entry name" value="Cullin repeat-like"/>
    <property type="match status" value="1"/>
</dbReference>
<dbReference type="Proteomes" id="UP001293593">
    <property type="component" value="Unassembled WGS sequence"/>
</dbReference>
<dbReference type="GO" id="GO:0015031">
    <property type="term" value="P:protein transport"/>
    <property type="evidence" value="ECO:0007669"/>
    <property type="project" value="UniProtKB-KW"/>
</dbReference>
<feature type="compositionally biased region" description="Basic and acidic residues" evidence="4">
    <location>
        <begin position="461"/>
        <end position="473"/>
    </location>
</feature>
<name>A0AAE1N369_9FABA</name>
<evidence type="ECO:0000256" key="1">
    <source>
        <dbReference type="ARBA" id="ARBA00006756"/>
    </source>
</evidence>
<gene>
    <name evidence="6" type="ORF">QN277_013622</name>
</gene>
<dbReference type="InterPro" id="IPR046364">
    <property type="entry name" value="Exo70_C"/>
</dbReference>
<evidence type="ECO:0000313" key="6">
    <source>
        <dbReference type="EMBL" id="KAK4282219.1"/>
    </source>
</evidence>
<dbReference type="EMBL" id="JAWXYG010000002">
    <property type="protein sequence ID" value="KAK4282219.1"/>
    <property type="molecule type" value="Genomic_DNA"/>
</dbReference>
<dbReference type="GO" id="GO:0000145">
    <property type="term" value="C:exocyst"/>
    <property type="evidence" value="ECO:0007669"/>
    <property type="project" value="InterPro"/>
</dbReference>
<protein>
    <recommendedName>
        <fullName evidence="3">Exocyst subunit Exo70 family protein</fullName>
    </recommendedName>
</protein>
<dbReference type="InterPro" id="IPR004140">
    <property type="entry name" value="Exo70"/>
</dbReference>
<keyword evidence="3" id="KW-0653">Protein transport</keyword>
<comment type="function">
    <text evidence="3">Component of the exocyst complex.</text>
</comment>
<keyword evidence="2 3" id="KW-0813">Transport</keyword>
<evidence type="ECO:0000256" key="4">
    <source>
        <dbReference type="SAM" id="MobiDB-lite"/>
    </source>
</evidence>
<feature type="region of interest" description="Disordered" evidence="4">
    <location>
        <begin position="1"/>
        <end position="66"/>
    </location>
</feature>
<dbReference type="GO" id="GO:0005546">
    <property type="term" value="F:phosphatidylinositol-4,5-bisphosphate binding"/>
    <property type="evidence" value="ECO:0007669"/>
    <property type="project" value="InterPro"/>
</dbReference>